<organism evidence="2 3">
    <name type="scientific">Thelohanellus kitauei</name>
    <name type="common">Myxosporean</name>
    <dbReference type="NCBI Taxonomy" id="669202"/>
    <lineage>
        <taxon>Eukaryota</taxon>
        <taxon>Metazoa</taxon>
        <taxon>Cnidaria</taxon>
        <taxon>Myxozoa</taxon>
        <taxon>Myxosporea</taxon>
        <taxon>Bivalvulida</taxon>
        <taxon>Platysporina</taxon>
        <taxon>Myxobolidae</taxon>
        <taxon>Thelohanellus</taxon>
    </lineage>
</organism>
<keyword evidence="3" id="KW-1185">Reference proteome</keyword>
<proteinExistence type="predicted"/>
<comment type="caution">
    <text evidence="2">The sequence shown here is derived from an EMBL/GenBank/DDBJ whole genome shotgun (WGS) entry which is preliminary data.</text>
</comment>
<sequence>MTRTYVSFDNGKNFKPPELEGKCSECPKNGCLVEMDFKCSTDLITNNFPEPWIVKFEGVYRGYGQSGRHIFVSYNGGQSLKILDSNIEKLVIANKGGLLFGSERMTGRIVESYDEGRYWNKKYEGTYKFLDIKPLEYPNNLVIAAFIYNEVKKRHSLILYKFSFHIYILGVVFKDMIFLT</sequence>
<dbReference type="EMBL" id="JWZT01004999">
    <property type="protein sequence ID" value="KII62391.1"/>
    <property type="molecule type" value="Genomic_DNA"/>
</dbReference>
<dbReference type="InterPro" id="IPR036278">
    <property type="entry name" value="Sialidase_sf"/>
</dbReference>
<reference evidence="2 3" key="1">
    <citation type="journal article" date="2014" name="Genome Biol. Evol.">
        <title>The genome of the myxosporean Thelohanellus kitauei shows adaptations to nutrient acquisition within its fish host.</title>
        <authorList>
            <person name="Yang Y."/>
            <person name="Xiong J."/>
            <person name="Zhou Z."/>
            <person name="Huo F."/>
            <person name="Miao W."/>
            <person name="Ran C."/>
            <person name="Liu Y."/>
            <person name="Zhang J."/>
            <person name="Feng J."/>
            <person name="Wang M."/>
            <person name="Wang M."/>
            <person name="Wang L."/>
            <person name="Yao B."/>
        </authorList>
    </citation>
    <scope>NUCLEOTIDE SEQUENCE [LARGE SCALE GENOMIC DNA]</scope>
    <source>
        <strain evidence="2">Wuqing</strain>
    </source>
</reference>
<protein>
    <submittedName>
        <fullName evidence="2">Uncharacterized protein</fullName>
    </submittedName>
</protein>
<dbReference type="SUPFAM" id="SSF50939">
    <property type="entry name" value="Sialidases"/>
    <property type="match status" value="1"/>
</dbReference>
<evidence type="ECO:0000256" key="1">
    <source>
        <dbReference type="SAM" id="Phobius"/>
    </source>
</evidence>
<dbReference type="AlphaFoldDB" id="A0A0C2ML85"/>
<feature type="transmembrane region" description="Helical" evidence="1">
    <location>
        <begin position="158"/>
        <end position="179"/>
    </location>
</feature>
<dbReference type="OrthoDB" id="5949766at2759"/>
<gene>
    <name evidence="2" type="ORF">RF11_02511</name>
</gene>
<keyword evidence="1" id="KW-0472">Membrane</keyword>
<evidence type="ECO:0000313" key="2">
    <source>
        <dbReference type="EMBL" id="KII62391.1"/>
    </source>
</evidence>
<name>A0A0C2ML85_THEKT</name>
<keyword evidence="1" id="KW-0812">Transmembrane</keyword>
<dbReference type="Proteomes" id="UP000031668">
    <property type="component" value="Unassembled WGS sequence"/>
</dbReference>
<accession>A0A0C2ML85</accession>
<keyword evidence="1" id="KW-1133">Transmembrane helix</keyword>
<evidence type="ECO:0000313" key="3">
    <source>
        <dbReference type="Proteomes" id="UP000031668"/>
    </source>
</evidence>